<feature type="compositionally biased region" description="Low complexity" evidence="1">
    <location>
        <begin position="175"/>
        <end position="185"/>
    </location>
</feature>
<reference evidence="3" key="1">
    <citation type="journal article" date="2019" name="Int. J. Syst. Evol. Microbiol.">
        <title>The Global Catalogue of Microorganisms (GCM) 10K type strain sequencing project: providing services to taxonomists for standard genome sequencing and annotation.</title>
        <authorList>
            <consortium name="The Broad Institute Genomics Platform"/>
            <consortium name="The Broad Institute Genome Sequencing Center for Infectious Disease"/>
            <person name="Wu L."/>
            <person name="Ma J."/>
        </authorList>
    </citation>
    <scope>NUCLEOTIDE SEQUENCE [LARGE SCALE GENOMIC DNA]</scope>
    <source>
        <strain evidence="3">ZS-35-S2</strain>
    </source>
</reference>
<organism evidence="2 3">
    <name type="scientific">Plantactinospora solaniradicis</name>
    <dbReference type="NCBI Taxonomy" id="1723736"/>
    <lineage>
        <taxon>Bacteria</taxon>
        <taxon>Bacillati</taxon>
        <taxon>Actinomycetota</taxon>
        <taxon>Actinomycetes</taxon>
        <taxon>Micromonosporales</taxon>
        <taxon>Micromonosporaceae</taxon>
        <taxon>Plantactinospora</taxon>
    </lineage>
</organism>
<keyword evidence="3" id="KW-1185">Reference proteome</keyword>
<evidence type="ECO:0000256" key="1">
    <source>
        <dbReference type="SAM" id="MobiDB-lite"/>
    </source>
</evidence>
<feature type="region of interest" description="Disordered" evidence="1">
    <location>
        <begin position="138"/>
        <end position="193"/>
    </location>
</feature>
<evidence type="ECO:0008006" key="4">
    <source>
        <dbReference type="Google" id="ProtNLM"/>
    </source>
</evidence>
<feature type="compositionally biased region" description="Low complexity" evidence="1">
    <location>
        <begin position="145"/>
        <end position="166"/>
    </location>
</feature>
<sequence>MGMMRRADGTGRLPRVLSIVVLAILLLLVASVGHTILTITTEPSIEERAHSEAVRRAALIGDALVHGVADGAAELGQSAARNDRVDVLAVDGTDRRHSPGVRVVFRVHVTMSQPLMAGRASTEMRVCFRQVLDQERRDFSRTQVPCPDTAAPGGTPTPEPARSSTAPSPPPPMLGPSTTFPGTPAASPPAPAR</sequence>
<dbReference type="RefSeq" id="WP_377428002.1">
    <property type="nucleotide sequence ID" value="NZ_JBHSPR010000032.1"/>
</dbReference>
<evidence type="ECO:0000313" key="2">
    <source>
        <dbReference type="EMBL" id="MFC6020615.1"/>
    </source>
</evidence>
<protein>
    <recommendedName>
        <fullName evidence="4">Flp pilus-assembly TadG-like N-terminal domain-containing protein</fullName>
    </recommendedName>
</protein>
<evidence type="ECO:0000313" key="3">
    <source>
        <dbReference type="Proteomes" id="UP001596203"/>
    </source>
</evidence>
<name>A0ABW1KGN5_9ACTN</name>
<gene>
    <name evidence="2" type="ORF">ACFP2T_31135</name>
</gene>
<dbReference type="EMBL" id="JBHSPR010000032">
    <property type="protein sequence ID" value="MFC6020615.1"/>
    <property type="molecule type" value="Genomic_DNA"/>
</dbReference>
<dbReference type="Proteomes" id="UP001596203">
    <property type="component" value="Unassembled WGS sequence"/>
</dbReference>
<accession>A0ABW1KGN5</accession>
<comment type="caution">
    <text evidence="2">The sequence shown here is derived from an EMBL/GenBank/DDBJ whole genome shotgun (WGS) entry which is preliminary data.</text>
</comment>
<proteinExistence type="predicted"/>